<dbReference type="AlphaFoldDB" id="A0A4R2KTU5"/>
<dbReference type="InterPro" id="IPR003593">
    <property type="entry name" value="AAA+_ATPase"/>
</dbReference>
<dbReference type="InterPro" id="IPR004482">
    <property type="entry name" value="Mg_chelat-rel"/>
</dbReference>
<dbReference type="InterPro" id="IPR014721">
    <property type="entry name" value="Ribsml_uS5_D2-typ_fold_subgr"/>
</dbReference>
<organism evidence="5 6">
    <name type="scientific">Chromatocurvus halotolerans</name>
    <dbReference type="NCBI Taxonomy" id="1132028"/>
    <lineage>
        <taxon>Bacteria</taxon>
        <taxon>Pseudomonadati</taxon>
        <taxon>Pseudomonadota</taxon>
        <taxon>Gammaproteobacteria</taxon>
        <taxon>Cellvibrionales</taxon>
        <taxon>Halieaceae</taxon>
        <taxon>Chromatocurvus</taxon>
    </lineage>
</organism>
<dbReference type="OrthoDB" id="9813147at2"/>
<dbReference type="Pfam" id="PF13541">
    <property type="entry name" value="ChlI"/>
    <property type="match status" value="1"/>
</dbReference>
<feature type="domain" description="AAA+ ATPase" evidence="4">
    <location>
        <begin position="209"/>
        <end position="388"/>
    </location>
</feature>
<dbReference type="NCBIfam" id="NF007365">
    <property type="entry name" value="PRK09862.1"/>
    <property type="match status" value="1"/>
</dbReference>
<reference evidence="5 6" key="1">
    <citation type="submission" date="2019-03" db="EMBL/GenBank/DDBJ databases">
        <title>Genomic Encyclopedia of Type Strains, Phase IV (KMG-IV): sequencing the most valuable type-strain genomes for metagenomic binning, comparative biology and taxonomic classification.</title>
        <authorList>
            <person name="Goeker M."/>
        </authorList>
    </citation>
    <scope>NUCLEOTIDE SEQUENCE [LARGE SCALE GENOMIC DNA]</scope>
    <source>
        <strain evidence="5 6">DSM 23344</strain>
    </source>
</reference>
<keyword evidence="2" id="KW-0547">Nucleotide-binding</keyword>
<keyword evidence="3" id="KW-0067">ATP-binding</keyword>
<dbReference type="InterPro" id="IPR020568">
    <property type="entry name" value="Ribosomal_Su5_D2-typ_SF"/>
</dbReference>
<dbReference type="GO" id="GO:0005524">
    <property type="term" value="F:ATP binding"/>
    <property type="evidence" value="ECO:0007669"/>
    <property type="project" value="UniProtKB-KW"/>
</dbReference>
<dbReference type="InterPro" id="IPR025943">
    <property type="entry name" value="Sigma_54_int_dom_ATP-bd_2"/>
</dbReference>
<gene>
    <name evidence="5" type="ORF">EV688_103228</name>
</gene>
<keyword evidence="6" id="KW-1185">Reference proteome</keyword>
<dbReference type="PANTHER" id="PTHR32039:SF7">
    <property type="entry name" value="COMPETENCE PROTEIN COMM"/>
    <property type="match status" value="1"/>
</dbReference>
<evidence type="ECO:0000259" key="4">
    <source>
        <dbReference type="SMART" id="SM00382"/>
    </source>
</evidence>
<comment type="similarity">
    <text evidence="1">Belongs to the Mg-chelatase subunits D/I family. ComM subfamily.</text>
</comment>
<dbReference type="NCBIfam" id="TIGR00368">
    <property type="entry name" value="YifB family Mg chelatase-like AAA ATPase"/>
    <property type="match status" value="1"/>
</dbReference>
<dbReference type="Proteomes" id="UP000294980">
    <property type="component" value="Unassembled WGS sequence"/>
</dbReference>
<evidence type="ECO:0000256" key="1">
    <source>
        <dbReference type="ARBA" id="ARBA00006354"/>
    </source>
</evidence>
<dbReference type="SUPFAM" id="SSF54211">
    <property type="entry name" value="Ribosomal protein S5 domain 2-like"/>
    <property type="match status" value="1"/>
</dbReference>
<comment type="caution">
    <text evidence="5">The sequence shown here is derived from an EMBL/GenBank/DDBJ whole genome shotgun (WGS) entry which is preliminary data.</text>
</comment>
<dbReference type="GO" id="GO:0003677">
    <property type="term" value="F:DNA binding"/>
    <property type="evidence" value="ECO:0007669"/>
    <property type="project" value="InterPro"/>
</dbReference>
<evidence type="ECO:0000313" key="5">
    <source>
        <dbReference type="EMBL" id="TCO77213.1"/>
    </source>
</evidence>
<dbReference type="EMBL" id="SLWX01000003">
    <property type="protein sequence ID" value="TCO77213.1"/>
    <property type="molecule type" value="Genomic_DNA"/>
</dbReference>
<dbReference type="Pfam" id="PF13335">
    <property type="entry name" value="Mg_chelatase_C"/>
    <property type="match status" value="1"/>
</dbReference>
<dbReference type="Pfam" id="PF01078">
    <property type="entry name" value="Mg_chelatase"/>
    <property type="match status" value="1"/>
</dbReference>
<proteinExistence type="inferred from homology"/>
<dbReference type="InterPro" id="IPR000523">
    <property type="entry name" value="Mg_chelatse_chII-like_cat_dom"/>
</dbReference>
<dbReference type="Gene3D" id="3.30.230.10">
    <property type="match status" value="1"/>
</dbReference>
<sequence>MQYALVYSRGSDGLNAPLVRVETHLSSGLPAFHIVGMPETAVRESRDRVRSALLNSCFDFPDRRITVNLAPADLPKGGGRFDLPIALGILAASAQLPMRGLQAFEFIGELALDGGIRAVRGAVPVAIASAGAGRTLVVPAACAGDAARAPESRVIGATDLLSLCAGLRGRRAMTPAAPNEDRDCRAMPDLADVVGQGTARRTLEIAAAGRHHLLMRGPPGTGKTMLASRLAGILPPMDASQRLVSLALHSLTVESTITGGHPFRAPHHSASAAALVGGGNLPAPGEISLAHGGILFLDELPEFSRRTLDMLREPLESRSITLSRARRKVTYPADFQLVAAMNPCPCGYAGDPDHSCRCTPDRILRYQQRLSGPLLDRIDLHVDVPRTDARTLLLEAGRAETSESVRQRVTRARQRQLARQRKCNADIASSEWRSACQLESAATRRLEAAISRLRLSARAAHRLIRVSRTIADLEESLSVTTRHIDEAISYRLPL</sequence>
<dbReference type="PANTHER" id="PTHR32039">
    <property type="entry name" value="MAGNESIUM-CHELATASE SUBUNIT CHLI"/>
    <property type="match status" value="1"/>
</dbReference>
<dbReference type="InterPro" id="IPR001208">
    <property type="entry name" value="MCM_dom"/>
</dbReference>
<dbReference type="SMART" id="SM00382">
    <property type="entry name" value="AAA"/>
    <property type="match status" value="1"/>
</dbReference>
<evidence type="ECO:0000256" key="3">
    <source>
        <dbReference type="ARBA" id="ARBA00022840"/>
    </source>
</evidence>
<dbReference type="PROSITE" id="PS00676">
    <property type="entry name" value="SIGMA54_INTERACT_2"/>
    <property type="match status" value="1"/>
</dbReference>
<dbReference type="InterPro" id="IPR025158">
    <property type="entry name" value="Mg_chelat-rel_C"/>
</dbReference>
<dbReference type="PRINTS" id="PR01657">
    <property type="entry name" value="MCMFAMILY"/>
</dbReference>
<protein>
    <submittedName>
        <fullName evidence="5">Magnesium chelatase family protein</fullName>
    </submittedName>
</protein>
<dbReference type="InterPro" id="IPR027417">
    <property type="entry name" value="P-loop_NTPase"/>
</dbReference>
<accession>A0A4R2KTU5</accession>
<evidence type="ECO:0000256" key="2">
    <source>
        <dbReference type="ARBA" id="ARBA00022741"/>
    </source>
</evidence>
<dbReference type="RefSeq" id="WP_117317139.1">
    <property type="nucleotide sequence ID" value="NZ_QQSW01000008.1"/>
</dbReference>
<dbReference type="SUPFAM" id="SSF52540">
    <property type="entry name" value="P-loop containing nucleoside triphosphate hydrolases"/>
    <property type="match status" value="1"/>
</dbReference>
<dbReference type="Gene3D" id="3.40.50.300">
    <property type="entry name" value="P-loop containing nucleotide triphosphate hydrolases"/>
    <property type="match status" value="1"/>
</dbReference>
<dbReference type="InterPro" id="IPR045006">
    <property type="entry name" value="CHLI-like"/>
</dbReference>
<evidence type="ECO:0000313" key="6">
    <source>
        <dbReference type="Proteomes" id="UP000294980"/>
    </source>
</evidence>
<name>A0A4R2KTU5_9GAMM</name>